<sequence>MTQEAYWIVRKTLTDKILQRHDVDAISGTLRITCSQGWWHYYQDDSKRNGTPTQDELNYYGQDTEEQNSSG</sequence>
<evidence type="ECO:0000313" key="3">
    <source>
        <dbReference type="Proteomes" id="UP000240989"/>
    </source>
</evidence>
<protein>
    <submittedName>
        <fullName evidence="2">Uncharacterized protein</fullName>
    </submittedName>
</protein>
<proteinExistence type="predicted"/>
<gene>
    <name evidence="2" type="ORF">C0W27_16475</name>
</gene>
<name>A0ABX5H1S5_PHOAN</name>
<comment type="caution">
    <text evidence="2">The sequence shown here is derived from an EMBL/GenBank/DDBJ whole genome shotgun (WGS) entry which is preliminary data.</text>
</comment>
<dbReference type="EMBL" id="PYOU01000015">
    <property type="protein sequence ID" value="PSX06728.1"/>
    <property type="molecule type" value="Genomic_DNA"/>
</dbReference>
<reference evidence="2 3" key="1">
    <citation type="submission" date="2018-01" db="EMBL/GenBank/DDBJ databases">
        <title>Whole genome sequencing of Histamine producing bacteria.</title>
        <authorList>
            <person name="Butler K."/>
        </authorList>
    </citation>
    <scope>NUCLEOTIDE SEQUENCE [LARGE SCALE GENOMIC DNA]</scope>
    <source>
        <strain evidence="2 3">A6-1</strain>
    </source>
</reference>
<feature type="region of interest" description="Disordered" evidence="1">
    <location>
        <begin position="50"/>
        <end position="71"/>
    </location>
</feature>
<accession>A0ABX5H1S5</accession>
<keyword evidence="3" id="KW-1185">Reference proteome</keyword>
<organism evidence="2 3">
    <name type="scientific">Photobacterium angustum</name>
    <dbReference type="NCBI Taxonomy" id="661"/>
    <lineage>
        <taxon>Bacteria</taxon>
        <taxon>Pseudomonadati</taxon>
        <taxon>Pseudomonadota</taxon>
        <taxon>Gammaproteobacteria</taxon>
        <taxon>Vibrionales</taxon>
        <taxon>Vibrionaceae</taxon>
        <taxon>Photobacterium</taxon>
    </lineage>
</organism>
<evidence type="ECO:0000256" key="1">
    <source>
        <dbReference type="SAM" id="MobiDB-lite"/>
    </source>
</evidence>
<dbReference type="Proteomes" id="UP000240989">
    <property type="component" value="Unassembled WGS sequence"/>
</dbReference>
<evidence type="ECO:0000313" key="2">
    <source>
        <dbReference type="EMBL" id="PSX06728.1"/>
    </source>
</evidence>